<evidence type="ECO:0000313" key="3">
    <source>
        <dbReference type="Proteomes" id="UP000036277"/>
    </source>
</evidence>
<proteinExistence type="predicted"/>
<evidence type="ECO:0000256" key="1">
    <source>
        <dbReference type="SAM" id="SignalP"/>
    </source>
</evidence>
<dbReference type="EMBL" id="LFCV01000071">
    <property type="protein sequence ID" value="KMJ44924.1"/>
    <property type="molecule type" value="Genomic_DNA"/>
</dbReference>
<dbReference type="STRING" id="880157.AB204_11960"/>
<accession>A0A0J5FS60</accession>
<feature type="signal peptide" evidence="1">
    <location>
        <begin position="1"/>
        <end position="22"/>
    </location>
</feature>
<dbReference type="OrthoDB" id="6444367at2"/>
<comment type="caution">
    <text evidence="2">The sequence shown here is derived from an EMBL/GenBank/DDBJ whole genome shotgun (WGS) entry which is preliminary data.</text>
</comment>
<feature type="chain" id="PRO_5005260921" evidence="1">
    <location>
        <begin position="23"/>
        <end position="169"/>
    </location>
</feature>
<keyword evidence="1" id="KW-0732">Signal</keyword>
<evidence type="ECO:0000313" key="2">
    <source>
        <dbReference type="EMBL" id="KMJ44924.1"/>
    </source>
</evidence>
<dbReference type="RefSeq" id="WP_047963589.1">
    <property type="nucleotide sequence ID" value="NZ_CAWMBG010000071.1"/>
</dbReference>
<organism evidence="2 3">
    <name type="scientific">Xenorhabdus khoisanae</name>
    <dbReference type="NCBI Taxonomy" id="880157"/>
    <lineage>
        <taxon>Bacteria</taxon>
        <taxon>Pseudomonadati</taxon>
        <taxon>Pseudomonadota</taxon>
        <taxon>Gammaproteobacteria</taxon>
        <taxon>Enterobacterales</taxon>
        <taxon>Morganellaceae</taxon>
        <taxon>Xenorhabdus</taxon>
    </lineage>
</organism>
<dbReference type="PATRIC" id="fig|880157.4.peg.2543"/>
<sequence>MRLFTQVLFFSFISLISLPSVARFATPEKIMQQVQERGVNAVVAELSEEREWSNITHNISTGDSQWVQIAFKLSQNIHPNASKQIIDALSLALVNNPVEVLELTNKHRAFSFADICNIPPTITGKSQKRAFFKSAMDSLKAADQSKQGKNRDNIETCRWEIEKAASVYF</sequence>
<reference evidence="2 3" key="1">
    <citation type="submission" date="2015-06" db="EMBL/GenBank/DDBJ databases">
        <title>Draft Whole-Genome Sequence of the Entomopathogenic Bacterium Xenorhabdus khoisanae.</title>
        <authorList>
            <person name="Naidoo S."/>
            <person name="Featherston J."/>
            <person name="Gray V.M."/>
        </authorList>
    </citation>
    <scope>NUCLEOTIDE SEQUENCE [LARGE SCALE GENOMIC DNA]</scope>
    <source>
        <strain evidence="2 3">MCB</strain>
    </source>
</reference>
<dbReference type="AlphaFoldDB" id="A0A0J5FS60"/>
<name>A0A0J5FS60_9GAMM</name>
<dbReference type="Proteomes" id="UP000036277">
    <property type="component" value="Unassembled WGS sequence"/>
</dbReference>
<keyword evidence="3" id="KW-1185">Reference proteome</keyword>
<gene>
    <name evidence="2" type="ORF">AB204_11960</name>
</gene>
<protein>
    <submittedName>
        <fullName evidence="2">Uncharacterized protein</fullName>
    </submittedName>
</protein>